<accession>A0A1B4VB77</accession>
<evidence type="ECO:0000313" key="1">
    <source>
        <dbReference type="EMBL" id="BAU49344.1"/>
    </source>
</evidence>
<dbReference type="KEGG" id="sva:SVA_2796"/>
<dbReference type="PROSITE" id="PS51257">
    <property type="entry name" value="PROKAR_LIPOPROTEIN"/>
    <property type="match status" value="1"/>
</dbReference>
<dbReference type="EMBL" id="AP014936">
    <property type="protein sequence ID" value="BAU49344.1"/>
    <property type="molecule type" value="Genomic_DNA"/>
</dbReference>
<dbReference type="AlphaFoldDB" id="A0A1B4VB77"/>
<evidence type="ECO:0000313" key="2">
    <source>
        <dbReference type="Proteomes" id="UP000218899"/>
    </source>
</evidence>
<protein>
    <submittedName>
        <fullName evidence="1">Uncharacterized protein</fullName>
    </submittedName>
</protein>
<keyword evidence="2" id="KW-1185">Reference proteome</keyword>
<proteinExistence type="predicted"/>
<gene>
    <name evidence="1" type="ORF">SVA_2796</name>
</gene>
<dbReference type="Pfam" id="PF11172">
    <property type="entry name" value="DUF2959"/>
    <property type="match status" value="1"/>
</dbReference>
<organism evidence="1 2">
    <name type="scientific">Sulfurifustis variabilis</name>
    <dbReference type="NCBI Taxonomy" id="1675686"/>
    <lineage>
        <taxon>Bacteria</taxon>
        <taxon>Pseudomonadati</taxon>
        <taxon>Pseudomonadota</taxon>
        <taxon>Gammaproteobacteria</taxon>
        <taxon>Acidiferrobacterales</taxon>
        <taxon>Acidiferrobacteraceae</taxon>
        <taxon>Sulfurifustis</taxon>
    </lineage>
</organism>
<name>A0A1B4VB77_9GAMM</name>
<reference evidence="1 2" key="1">
    <citation type="submission" date="2015-08" db="EMBL/GenBank/DDBJ databases">
        <title>Complete genome sequence of Sulfurifustis variabilis.</title>
        <authorList>
            <person name="Miura A."/>
            <person name="Kojima H."/>
            <person name="Fukui M."/>
        </authorList>
    </citation>
    <scope>NUCLEOTIDE SEQUENCE [LARGE SCALE GENOMIC DNA]</scope>
    <source>
        <strain evidence="2">skN76</strain>
    </source>
</reference>
<dbReference type="Proteomes" id="UP000218899">
    <property type="component" value="Chromosome"/>
</dbReference>
<dbReference type="InterPro" id="IPR021342">
    <property type="entry name" value="DUF2959"/>
</dbReference>
<sequence>MDRQTSWVGVIVVVAVSVAGCASTPVERKEASLVDLHDSMVAIRGQIDKTLASLNGLTSASPDRLPATYQQFAKDTDKIAEQAATVDEESRQLQTRSAEWLAGWRKSQAEVQDPELKALSERRHAQALERIQNIDRSLAEAREAFAPFVANLQDVKQVVGNDLTPNGVAAVSGTAVVQNANQAGGAAARALDATIADLEVLTQTLTPVSSR</sequence>